<dbReference type="Proteomes" id="UP001552299">
    <property type="component" value="Unassembled WGS sequence"/>
</dbReference>
<comment type="caution">
    <text evidence="2">The sequence shown here is derived from an EMBL/GenBank/DDBJ whole genome shotgun (WGS) entry which is preliminary data.</text>
</comment>
<evidence type="ECO:0000313" key="3">
    <source>
        <dbReference type="Proteomes" id="UP001552299"/>
    </source>
</evidence>
<dbReference type="AlphaFoldDB" id="A0ABD0V732"/>
<organism evidence="2 3">
    <name type="scientific">Dendrobium thyrsiflorum</name>
    <name type="common">Pinecone-like raceme dendrobium</name>
    <name type="synonym">Orchid</name>
    <dbReference type="NCBI Taxonomy" id="117978"/>
    <lineage>
        <taxon>Eukaryota</taxon>
        <taxon>Viridiplantae</taxon>
        <taxon>Streptophyta</taxon>
        <taxon>Embryophyta</taxon>
        <taxon>Tracheophyta</taxon>
        <taxon>Spermatophyta</taxon>
        <taxon>Magnoliopsida</taxon>
        <taxon>Liliopsida</taxon>
        <taxon>Asparagales</taxon>
        <taxon>Orchidaceae</taxon>
        <taxon>Epidendroideae</taxon>
        <taxon>Malaxideae</taxon>
        <taxon>Dendrobiinae</taxon>
        <taxon>Dendrobium</taxon>
    </lineage>
</organism>
<feature type="region of interest" description="Disordered" evidence="1">
    <location>
        <begin position="1"/>
        <end position="141"/>
    </location>
</feature>
<gene>
    <name evidence="2" type="ORF">M5K25_009678</name>
</gene>
<accession>A0ABD0V732</accession>
<feature type="compositionally biased region" description="Polar residues" evidence="1">
    <location>
        <begin position="71"/>
        <end position="96"/>
    </location>
</feature>
<dbReference type="EMBL" id="JANQDX010000008">
    <property type="protein sequence ID" value="KAL0920536.1"/>
    <property type="molecule type" value="Genomic_DNA"/>
</dbReference>
<name>A0ABD0V732_DENTH</name>
<evidence type="ECO:0000256" key="1">
    <source>
        <dbReference type="SAM" id="MobiDB-lite"/>
    </source>
</evidence>
<evidence type="ECO:0000313" key="2">
    <source>
        <dbReference type="EMBL" id="KAL0920536.1"/>
    </source>
</evidence>
<proteinExistence type="predicted"/>
<reference evidence="2 3" key="1">
    <citation type="journal article" date="2024" name="Plant Biotechnol. J.">
        <title>Dendrobium thyrsiflorum genome and its molecular insights into genes involved in important horticultural traits.</title>
        <authorList>
            <person name="Chen B."/>
            <person name="Wang J.Y."/>
            <person name="Zheng P.J."/>
            <person name="Li K.L."/>
            <person name="Liang Y.M."/>
            <person name="Chen X.F."/>
            <person name="Zhang C."/>
            <person name="Zhao X."/>
            <person name="He X."/>
            <person name="Zhang G.Q."/>
            <person name="Liu Z.J."/>
            <person name="Xu Q."/>
        </authorList>
    </citation>
    <scope>NUCLEOTIDE SEQUENCE [LARGE SCALE GENOMIC DNA]</scope>
    <source>
        <strain evidence="2">GZMU011</strain>
    </source>
</reference>
<keyword evidence="3" id="KW-1185">Reference proteome</keyword>
<sequence>MGSGGRFARMRSPRPAEGYPFNRDVFFAEQPSFGIPKALPISPQPRRDRNPSIPLCQSPPVRKSPEAFRLSSCSRSPAEPSTSLRPLFANPNQSRSPHPPSLASLARPNTRRNLDRNPLLPSPLFAKDPKPCSRQHQSLNPAELDSPNSSFVFSVVVLIFFFYLWDVLQGSESKKQTAQPVFQNKELNDLAHEILPGSAKKFGDVIFNKSGGFHSPFVTGKEVADVPLCGSGDMVGYDLVLSNVEMVETGAVARAVDVCVNSLDNMVSSILLEGLNLPSSVGATDDVVLPVLAESVGPSSLVEVPIVVMSPKGLNAQFVSNLGVTYLDQSSWFVESYSSASEGGNDCGDELHESI</sequence>
<protein>
    <submittedName>
        <fullName evidence="2">Uncharacterized protein</fullName>
    </submittedName>
</protein>